<keyword evidence="2" id="KW-1185">Reference proteome</keyword>
<accession>A0A6A5X9D6</accession>
<dbReference type="RefSeq" id="XP_033377900.1">
    <property type="nucleotide sequence ID" value="XM_033532485.1"/>
</dbReference>
<evidence type="ECO:0000313" key="2">
    <source>
        <dbReference type="Proteomes" id="UP000799778"/>
    </source>
</evidence>
<evidence type="ECO:0000313" key="1">
    <source>
        <dbReference type="EMBL" id="KAF2009561.1"/>
    </source>
</evidence>
<dbReference type="GeneID" id="54289882"/>
<protein>
    <submittedName>
        <fullName evidence="1">Uncharacterized protein</fullName>
    </submittedName>
</protein>
<reference evidence="1" key="1">
    <citation type="journal article" date="2020" name="Stud. Mycol.">
        <title>101 Dothideomycetes genomes: a test case for predicting lifestyles and emergence of pathogens.</title>
        <authorList>
            <person name="Haridas S."/>
            <person name="Albert R."/>
            <person name="Binder M."/>
            <person name="Bloem J."/>
            <person name="Labutti K."/>
            <person name="Salamov A."/>
            <person name="Andreopoulos B."/>
            <person name="Baker S."/>
            <person name="Barry K."/>
            <person name="Bills G."/>
            <person name="Bluhm B."/>
            <person name="Cannon C."/>
            <person name="Castanera R."/>
            <person name="Culley D."/>
            <person name="Daum C."/>
            <person name="Ezra D."/>
            <person name="Gonzalez J."/>
            <person name="Henrissat B."/>
            <person name="Kuo A."/>
            <person name="Liang C."/>
            <person name="Lipzen A."/>
            <person name="Lutzoni F."/>
            <person name="Magnuson J."/>
            <person name="Mondo S."/>
            <person name="Nolan M."/>
            <person name="Ohm R."/>
            <person name="Pangilinan J."/>
            <person name="Park H.-J."/>
            <person name="Ramirez L."/>
            <person name="Alfaro M."/>
            <person name="Sun H."/>
            <person name="Tritt A."/>
            <person name="Yoshinaga Y."/>
            <person name="Zwiers L.-H."/>
            <person name="Turgeon B."/>
            <person name="Goodwin S."/>
            <person name="Spatafora J."/>
            <person name="Crous P."/>
            <person name="Grigoriev I."/>
        </authorList>
    </citation>
    <scope>NUCLEOTIDE SEQUENCE</scope>
    <source>
        <strain evidence="1">CBS 175.79</strain>
    </source>
</reference>
<dbReference type="AlphaFoldDB" id="A0A6A5X9D6"/>
<name>A0A6A5X9D6_9PLEO</name>
<proteinExistence type="predicted"/>
<dbReference type="EMBL" id="ML978078">
    <property type="protein sequence ID" value="KAF2009561.1"/>
    <property type="molecule type" value="Genomic_DNA"/>
</dbReference>
<dbReference type="Proteomes" id="UP000799778">
    <property type="component" value="Unassembled WGS sequence"/>
</dbReference>
<sequence>MDFEDEFHELLYIELMNALPDDATITLDNDTMGETFGQSTSAPVPNAVLPNGEVQASSQPLDESMMHAKANRFASELGSTPGSEGFNWNWEVFPYPFIPLSKEANFAYMQKHYPSLSFGSKLCGYYIPQMPQYKPRSQEEVAARYPHYFKASGEDLANDESLPKSLVEQEELSIYMCEYIWFHWTTGIFNLPPFPPKSHPIYPLWLCNHPINDIIMRAFTKLELRRIVASDPRQKIDHIAGNYDTADLRQKYARFMHARLGELEFEQLPTDLVELERLCFWISDEIYRYSKLYPDLYPPYAPKSHPCYPTWLPLHPCNQIILKRFNGGNEN</sequence>
<gene>
    <name evidence="1" type="ORF">BU24DRAFT_467924</name>
</gene>
<organism evidence="1 2">
    <name type="scientific">Aaosphaeria arxii CBS 175.79</name>
    <dbReference type="NCBI Taxonomy" id="1450172"/>
    <lineage>
        <taxon>Eukaryota</taxon>
        <taxon>Fungi</taxon>
        <taxon>Dikarya</taxon>
        <taxon>Ascomycota</taxon>
        <taxon>Pezizomycotina</taxon>
        <taxon>Dothideomycetes</taxon>
        <taxon>Pleosporomycetidae</taxon>
        <taxon>Pleosporales</taxon>
        <taxon>Pleosporales incertae sedis</taxon>
        <taxon>Aaosphaeria</taxon>
    </lineage>
</organism>